<sequence>MHTASEDQATQSNEHQQTKQCTKNENEGYIFVPGMKREDGRFLIPE</sequence>
<name>Q0F0G8_9PROT</name>
<evidence type="ECO:0000256" key="1">
    <source>
        <dbReference type="SAM" id="MobiDB-lite"/>
    </source>
</evidence>
<feature type="compositionally biased region" description="Polar residues" evidence="1">
    <location>
        <begin position="1"/>
        <end position="23"/>
    </location>
</feature>
<organism evidence="2 3">
    <name type="scientific">Mariprofundus ferrooxydans PV-1</name>
    <dbReference type="NCBI Taxonomy" id="314345"/>
    <lineage>
        <taxon>Bacteria</taxon>
        <taxon>Pseudomonadati</taxon>
        <taxon>Pseudomonadota</taxon>
        <taxon>Candidatius Mariprofundia</taxon>
        <taxon>Mariprofundales</taxon>
        <taxon>Mariprofundaceae</taxon>
        <taxon>Mariprofundus</taxon>
    </lineage>
</organism>
<comment type="caution">
    <text evidence="2">The sequence shown here is derived from an EMBL/GenBank/DDBJ whole genome shotgun (WGS) entry which is preliminary data.</text>
</comment>
<dbReference type="HOGENOM" id="CLU_3185570_0_0_0"/>
<protein>
    <submittedName>
        <fullName evidence="2">Anthranilate synthase component I</fullName>
        <ecNumber evidence="2">4.1.3.27</ecNumber>
    </submittedName>
</protein>
<dbReference type="EC" id="4.1.3.27" evidence="2"/>
<dbReference type="AlphaFoldDB" id="Q0F0G8"/>
<dbReference type="EMBL" id="AATS01000004">
    <property type="protein sequence ID" value="EAU55060.1"/>
    <property type="molecule type" value="Genomic_DNA"/>
</dbReference>
<keyword evidence="3" id="KW-1185">Reference proteome</keyword>
<dbReference type="InParanoid" id="Q0F0G8"/>
<evidence type="ECO:0000313" key="2">
    <source>
        <dbReference type="EMBL" id="EAU55060.1"/>
    </source>
</evidence>
<accession>Q0F0G8</accession>
<dbReference type="Proteomes" id="UP000005297">
    <property type="component" value="Unassembled WGS sequence"/>
</dbReference>
<gene>
    <name evidence="2" type="ORF">SPV1_06944</name>
</gene>
<proteinExistence type="predicted"/>
<reference evidence="2 3" key="1">
    <citation type="submission" date="2006-09" db="EMBL/GenBank/DDBJ databases">
        <authorList>
            <person name="Emerson D."/>
            <person name="Ferriera S."/>
            <person name="Johnson J."/>
            <person name="Kravitz S."/>
            <person name="Halpern A."/>
            <person name="Remington K."/>
            <person name="Beeson K."/>
            <person name="Tran B."/>
            <person name="Rogers Y.-H."/>
            <person name="Friedman R."/>
            <person name="Venter J.C."/>
        </authorList>
    </citation>
    <scope>NUCLEOTIDE SEQUENCE [LARGE SCALE GENOMIC DNA]</scope>
    <source>
        <strain evidence="2 3">PV-1</strain>
    </source>
</reference>
<feature type="region of interest" description="Disordered" evidence="1">
    <location>
        <begin position="1"/>
        <end position="28"/>
    </location>
</feature>
<dbReference type="GO" id="GO:0004049">
    <property type="term" value="F:anthranilate synthase activity"/>
    <property type="evidence" value="ECO:0007669"/>
    <property type="project" value="UniProtKB-EC"/>
</dbReference>
<evidence type="ECO:0000313" key="3">
    <source>
        <dbReference type="Proteomes" id="UP000005297"/>
    </source>
</evidence>
<keyword evidence="2" id="KW-0456">Lyase</keyword>